<proteinExistence type="predicted"/>
<name>A0A1J0WDP8_9RHOB</name>
<dbReference type="KEGG" id="suam:BOO69_02690"/>
<organism evidence="1 2">
    <name type="scientific">Sulfitobacter alexandrii</name>
    <dbReference type="NCBI Taxonomy" id="1917485"/>
    <lineage>
        <taxon>Bacteria</taxon>
        <taxon>Pseudomonadati</taxon>
        <taxon>Pseudomonadota</taxon>
        <taxon>Alphaproteobacteria</taxon>
        <taxon>Rhodobacterales</taxon>
        <taxon>Roseobacteraceae</taxon>
        <taxon>Sulfitobacter</taxon>
    </lineage>
</organism>
<evidence type="ECO:0000313" key="1">
    <source>
        <dbReference type="EMBL" id="APE42445.1"/>
    </source>
</evidence>
<dbReference type="STRING" id="1917485.BOO69_02690"/>
<accession>A0A1J0WDP8</accession>
<gene>
    <name evidence="1" type="ORF">BOO69_02690</name>
</gene>
<protein>
    <submittedName>
        <fullName evidence="1">Uncharacterized protein</fullName>
    </submittedName>
</protein>
<dbReference type="EMBL" id="CP018076">
    <property type="protein sequence ID" value="APE42445.1"/>
    <property type="molecule type" value="Genomic_DNA"/>
</dbReference>
<dbReference type="OrthoDB" id="7859023at2"/>
<keyword evidence="2" id="KW-1185">Reference proteome</keyword>
<evidence type="ECO:0000313" key="2">
    <source>
        <dbReference type="Proteomes" id="UP000181897"/>
    </source>
</evidence>
<dbReference type="Proteomes" id="UP000181897">
    <property type="component" value="Chromosome"/>
</dbReference>
<reference evidence="1 2" key="1">
    <citation type="submission" date="2016-11" db="EMBL/GenBank/DDBJ databases">
        <title>Complete genome sequence of Sulfitobacter sp. AM1-D1, a toxic bacteria associated with marine dinoflagellate Alexandrium minutum in East China Sea.</title>
        <authorList>
            <person name="Yang Q."/>
            <person name="Zhang X."/>
            <person name="Tian X."/>
        </authorList>
    </citation>
    <scope>NUCLEOTIDE SEQUENCE [LARGE SCALE GENOMIC DNA]</scope>
    <source>
        <strain evidence="1 2">AM1-D1</strain>
    </source>
</reference>
<sequence length="95" mass="10576">MMEQGLIKVPLDRIPALSQALGLDQTRFLLVAIEEYHTGVYEVLCDTLGLPFSDAEQGLVVLFRMATLRTEIELDGPFRKALEGLLELAEAANMR</sequence>
<dbReference type="AlphaFoldDB" id="A0A1J0WDP8"/>
<dbReference type="RefSeq" id="WP_071970080.1">
    <property type="nucleotide sequence ID" value="NZ_CP018076.1"/>
</dbReference>